<evidence type="ECO:0000256" key="2">
    <source>
        <dbReference type="ARBA" id="ARBA00012489"/>
    </source>
</evidence>
<dbReference type="PROSITE" id="PS51700">
    <property type="entry name" value="SEPARIN"/>
    <property type="match status" value="1"/>
</dbReference>
<organism evidence="7 8">
    <name type="scientific">Dispira parvispora</name>
    <dbReference type="NCBI Taxonomy" id="1520584"/>
    <lineage>
        <taxon>Eukaryota</taxon>
        <taxon>Fungi</taxon>
        <taxon>Fungi incertae sedis</taxon>
        <taxon>Zoopagomycota</taxon>
        <taxon>Kickxellomycotina</taxon>
        <taxon>Dimargaritomycetes</taxon>
        <taxon>Dimargaritales</taxon>
        <taxon>Dimargaritaceae</taxon>
        <taxon>Dispira</taxon>
    </lineage>
</organism>
<dbReference type="Pfam" id="PF03568">
    <property type="entry name" value="Separin_C"/>
    <property type="match status" value="1"/>
</dbReference>
<feature type="compositionally biased region" description="Basic residues" evidence="5">
    <location>
        <begin position="1123"/>
        <end position="1134"/>
    </location>
</feature>
<keyword evidence="4" id="KW-0159">Chromosome partition</keyword>
<dbReference type="GO" id="GO:0072686">
    <property type="term" value="C:mitotic spindle"/>
    <property type="evidence" value="ECO:0007669"/>
    <property type="project" value="TreeGrafter"/>
</dbReference>
<evidence type="ECO:0000256" key="1">
    <source>
        <dbReference type="ARBA" id="ARBA00000451"/>
    </source>
</evidence>
<keyword evidence="3 7" id="KW-0378">Hydrolase</keyword>
<feature type="region of interest" description="Disordered" evidence="5">
    <location>
        <begin position="1184"/>
        <end position="1212"/>
    </location>
</feature>
<keyword evidence="8" id="KW-1185">Reference proteome</keyword>
<feature type="compositionally biased region" description="Polar residues" evidence="5">
    <location>
        <begin position="1186"/>
        <end position="1195"/>
    </location>
</feature>
<feature type="domain" description="Peptidase C50" evidence="6">
    <location>
        <begin position="2033"/>
        <end position="2128"/>
    </location>
</feature>
<dbReference type="Gene3D" id="1.25.40.10">
    <property type="entry name" value="Tetratricopeptide repeat domain"/>
    <property type="match status" value="1"/>
</dbReference>
<dbReference type="Proteomes" id="UP001150925">
    <property type="component" value="Unassembled WGS sequence"/>
</dbReference>
<dbReference type="OrthoDB" id="10255632at2759"/>
<evidence type="ECO:0000259" key="6">
    <source>
        <dbReference type="PROSITE" id="PS51700"/>
    </source>
</evidence>
<dbReference type="SUPFAM" id="SSF48452">
    <property type="entry name" value="TPR-like"/>
    <property type="match status" value="1"/>
</dbReference>
<evidence type="ECO:0000256" key="4">
    <source>
        <dbReference type="ARBA" id="ARBA00022829"/>
    </source>
</evidence>
<evidence type="ECO:0000313" key="7">
    <source>
        <dbReference type="EMBL" id="KAJ1968935.1"/>
    </source>
</evidence>
<dbReference type="EC" id="3.4.22.49" evidence="2"/>
<dbReference type="PANTHER" id="PTHR12792:SF0">
    <property type="entry name" value="SEPARIN"/>
    <property type="match status" value="1"/>
</dbReference>
<feature type="region of interest" description="Disordered" evidence="5">
    <location>
        <begin position="32"/>
        <end position="69"/>
    </location>
</feature>
<name>A0A9W8ATQ5_9FUNG</name>
<accession>A0A9W8ATQ5</accession>
<dbReference type="GO" id="GO:0005634">
    <property type="term" value="C:nucleus"/>
    <property type="evidence" value="ECO:0007669"/>
    <property type="project" value="InterPro"/>
</dbReference>
<dbReference type="InterPro" id="IPR005314">
    <property type="entry name" value="Peptidase_C50"/>
</dbReference>
<dbReference type="GO" id="GO:0044732">
    <property type="term" value="C:mitotic spindle pole body"/>
    <property type="evidence" value="ECO:0007669"/>
    <property type="project" value="TreeGrafter"/>
</dbReference>
<comment type="catalytic activity">
    <reaction evidence="1">
        <text>All bonds known to be hydrolyzed by this endopeptidase have arginine in P1 and an acidic residue in P4. P6 is often occupied by an acidic residue or by a hydroxy-amino-acid residue, the phosphorylation of which enhances cleavage.</text>
        <dbReference type="EC" id="3.4.22.49"/>
    </reaction>
</comment>
<sequence>MAIALLKLPTSLVAIDPNYVATLQNFIPNVSQPPEPHLSAKPVNRSKIPQGPSKPTGRRTVSTTKSIGEKKSLTTTTEITSRGHYAMKLVNFVLTQLSSYYKEKQQLLRSSTSQASAKPPLENWDHVVQTAALALDYLWCHETRLKLRPLDVAKVESNFITKLVQFRSYNSALKRLDHFCDRLLTNHGVSITERGLRNDTKPKGMLTKRVGQSNGVGKPDTQKTISAAHSDLPDNAITCQSRIENPPVLCYAPLTVLPNTTTLSLLLTTAMLNALRCLVELKDTERLRGSLPWLRKTNGTCYDWCQHLLSTEPTMAHGQIDTYFRLLHKAASLFPPTTDEFLAYKLLALQVFPACQQYSFSQYLELALYAGISVEKALTQSKPTKGTIGPGWENLDGFYGKVLDSCGDSVVDWTCPSLYKLVEHRLQARRKQPVSPGMDPLFGTLTKHITQTGEPILHHGVQAVYYLLELLECSSGLPSTEVTTRLADLVTNLDQVQVSIAPLFTRILKEGSPYGVDKLLPLLIRALELLRKAIGNILNRLESAHADSTPSSQDSPLVPILHGLTDPKGGLDKLIDILDRLTTSVVTTEAHQSSFKGYAARLAPLTTDLFGLYARLVQASGHPDHPTLTLALLEKGTAFGKAWRLVTNVHWLSSVGFNLGGALYRRRAYPMAIRAFSLCCDVMLWCQSHCHSSNAVDGDKTSSLPAFPFKPDQALKRFELLGVCQYAEDQFASASHSFARALGFLSQEKQQELVTEWAGDSQPLPTCRVPLSETSAYHLLERYVKSTLQGQRLDESYQSIHIVLQPIPHQLSQQCIVALLETELVLLRQRAVAFPTLTEQSQLLETLLTFYPFTEYPIRHVRTLIEQVKLNWAQSSHTQGTLYEESLESLHQQLKGSLDALKSSHSLEGDKSLTSARTHYLALGYSWLAILTGNSHPDESERLHTMSLKLWHHILTDLPLAGSVSTPVSQDIQNEVRSRLQHPGQLYHHLQFLGDLFSTQGSHLFHTLTAKLALRLLSLTHCPVAGASEALLYYACLGRAYLRLGNIHQAGQVLTRGFILSQMPSQASEHVLELLLVYVRFLSVTNNSKESLAVFQTASSVAQRLLQEGGSAPPDMSKESRGRPRPPSKPRTKKHDLVLLAKATLVYAEIQWRTGQWPLALEEGTRCFRLLSYAASALTRLHHGRNNSGLNSTSDSGDETVFTPDQNSPTSSLARLTVSTTNMPSKKDDQVWQKYAVLHHTSAWHLQSLFFDVLWFLGQGFTTQGFHKEADYFLKQAVSLAQAMNSLFYTTVSTAYQLGFVSRHHDWDRGQEILRHVSLRPENLAIQYGVPYRVNAALPLGDWYIRKSKYREAHQVYQISHQLLRDTGTFHDGEDIVKMCPLTPQTTRVAQLNSPALVSAQPKDSAVEIDGLVPAHDLGHQQAEIAHRLNYLSALTPSPLDNEEPPLGTPQRIDHWLLRAKSLWLSNLPTVLQHVDFSKYQAATLSLTACRKRPRLARGKKRPQRGPVEIQHLRTMYEALQKAIDLDRTFLHPHDVHQLVLMWASVAGLLAYSDPFGPYGEPLVVSRVIYELEMAKGVVARRLMASTLRKKYCGETHSQELAWPDNELDLGLSVNRGVDSGNSATSSSPLGSPTLDKPKLGLWRVPCTNLETDTFWESPERQSRLPVPSTDYFTQLEQSYLVGEDVSQFQATFVDTLPSNWSVCSLGVYPDQGELFLTRFDSGCSPLLVRLPLHRMDFRQNRPVTHGYQSMADEFQSIIRRNNETSASGKFCVSKDDKVKWWRERKSLDDQLRLLLHTIQSHWLGGFTGMFGDIRMVSSEAVSQLCVGLHTLVGSVAKGRCLTKIKAVEWGDLLKCILVLGNSATSSQLQDLAYFILDTYATYDVPVAYDDLDIQMVTNELQELLQRIAQEHPIPQSSGKPHHVVLILDKHLQLLPWESMPCLRQRSVSRLPSLHFLRDRVLLLRSSNEATNIDGDTSYIESGSGGLNQAMGTLSITGRPTQRKAGLRNGSKQTPWHAGTLDDDSNVTLTVNRKRVFYLLNPGQDLKHTQDMFEPVLRRQPGWDGIVGRVPMDKECEQALKSHDVYLYFGHSGGEQYLKGQKIRRFDRCAVSLLFGCSSGYLKPAGEFDPCGIALDYMVAGCPSLVANLWDVTDKDIDRFSKAVLEEWGLVPSSDQTKVGDSKDKGCSLSEAVARGRDECHLKYLIGAAPVVYGIPCYLD</sequence>
<dbReference type="GO" id="GO:0051307">
    <property type="term" value="P:meiotic chromosome separation"/>
    <property type="evidence" value="ECO:0007669"/>
    <property type="project" value="TreeGrafter"/>
</dbReference>
<evidence type="ECO:0000313" key="8">
    <source>
        <dbReference type="Proteomes" id="UP001150925"/>
    </source>
</evidence>
<dbReference type="InterPro" id="IPR030397">
    <property type="entry name" value="SEPARIN_core_dom"/>
</dbReference>
<gene>
    <name evidence="7" type="primary">ESP1</name>
    <name evidence="7" type="ORF">IWQ62_000938</name>
</gene>
<feature type="region of interest" description="Disordered" evidence="5">
    <location>
        <begin position="2000"/>
        <end position="2019"/>
    </location>
</feature>
<protein>
    <recommendedName>
        <fullName evidence="2">separase</fullName>
        <ecNumber evidence="2">3.4.22.49</ecNumber>
    </recommendedName>
</protein>
<dbReference type="InterPro" id="IPR011990">
    <property type="entry name" value="TPR-like_helical_dom_sf"/>
</dbReference>
<proteinExistence type="predicted"/>
<evidence type="ECO:0000256" key="3">
    <source>
        <dbReference type="ARBA" id="ARBA00022801"/>
    </source>
</evidence>
<dbReference type="GO" id="GO:0005737">
    <property type="term" value="C:cytoplasm"/>
    <property type="evidence" value="ECO:0007669"/>
    <property type="project" value="TreeGrafter"/>
</dbReference>
<evidence type="ECO:0000256" key="5">
    <source>
        <dbReference type="SAM" id="MobiDB-lite"/>
    </source>
</evidence>
<dbReference type="EMBL" id="JANBPY010000116">
    <property type="protein sequence ID" value="KAJ1968935.1"/>
    <property type="molecule type" value="Genomic_DNA"/>
</dbReference>
<feature type="compositionally biased region" description="Polar residues" evidence="5">
    <location>
        <begin position="1203"/>
        <end position="1212"/>
    </location>
</feature>
<dbReference type="GO" id="GO:0006508">
    <property type="term" value="P:proteolysis"/>
    <property type="evidence" value="ECO:0007669"/>
    <property type="project" value="InterPro"/>
</dbReference>
<reference evidence="7" key="1">
    <citation type="submission" date="2022-07" db="EMBL/GenBank/DDBJ databases">
        <title>Phylogenomic reconstructions and comparative analyses of Kickxellomycotina fungi.</title>
        <authorList>
            <person name="Reynolds N.K."/>
            <person name="Stajich J.E."/>
            <person name="Barry K."/>
            <person name="Grigoriev I.V."/>
            <person name="Crous P."/>
            <person name="Smith M.E."/>
        </authorList>
    </citation>
    <scope>NUCLEOTIDE SEQUENCE</scope>
    <source>
        <strain evidence="7">RSA 1196</strain>
    </source>
</reference>
<comment type="caution">
    <text evidence="7">The sequence shown here is derived from an EMBL/GenBank/DDBJ whole genome shotgun (WGS) entry which is preliminary data.</text>
</comment>
<dbReference type="GO" id="GO:0004197">
    <property type="term" value="F:cysteine-type endopeptidase activity"/>
    <property type="evidence" value="ECO:0007669"/>
    <property type="project" value="InterPro"/>
</dbReference>
<feature type="region of interest" description="Disordered" evidence="5">
    <location>
        <begin position="1108"/>
        <end position="1134"/>
    </location>
</feature>
<dbReference type="PANTHER" id="PTHR12792">
    <property type="entry name" value="EXTRA SPINDLE POLES 1-RELATED"/>
    <property type="match status" value="1"/>
</dbReference>